<feature type="region of interest" description="Disordered" evidence="1">
    <location>
        <begin position="64"/>
        <end position="83"/>
    </location>
</feature>
<dbReference type="EMBL" id="FN653064">
    <property type="protein sequence ID" value="CBY24953.1"/>
    <property type="molecule type" value="Genomic_DNA"/>
</dbReference>
<evidence type="ECO:0000313" key="3">
    <source>
        <dbReference type="Proteomes" id="UP000001307"/>
    </source>
</evidence>
<feature type="region of interest" description="Disordered" evidence="1">
    <location>
        <begin position="91"/>
        <end position="138"/>
    </location>
</feature>
<protein>
    <submittedName>
        <fullName evidence="2">Uncharacterized protein</fullName>
    </submittedName>
</protein>
<evidence type="ECO:0000313" key="2">
    <source>
        <dbReference type="EMBL" id="CBY24953.1"/>
    </source>
</evidence>
<sequence length="138" mass="15128">MRSFRESVRSSAEIISRTYDNAKSSLCGSEKSASVEDAAIVFAEDGNSALTLEKRVQRLETLARNGPRAAARPKRPTKRALLEEIKKSVDELSKEIQESKVPVAQKPGEKATTGRGMTPRRTRGPPSRGRPPSSTSKY</sequence>
<dbReference type="AlphaFoldDB" id="E4XKG4"/>
<dbReference type="InParanoid" id="E4XKG4"/>
<accession>E4XKG4</accession>
<reference evidence="2" key="1">
    <citation type="journal article" date="2010" name="Science">
        <title>Plasticity of animal genome architecture unmasked by rapid evolution of a pelagic tunicate.</title>
        <authorList>
            <person name="Denoeud F."/>
            <person name="Henriet S."/>
            <person name="Mungpakdee S."/>
            <person name="Aury J.M."/>
            <person name="Da Silva C."/>
            <person name="Brinkmann H."/>
            <person name="Mikhaleva J."/>
            <person name="Olsen L.C."/>
            <person name="Jubin C."/>
            <person name="Canestro C."/>
            <person name="Bouquet J.M."/>
            <person name="Danks G."/>
            <person name="Poulain J."/>
            <person name="Campsteijn C."/>
            <person name="Adamski M."/>
            <person name="Cross I."/>
            <person name="Yadetie F."/>
            <person name="Muffato M."/>
            <person name="Louis A."/>
            <person name="Butcher S."/>
            <person name="Tsagkogeorga G."/>
            <person name="Konrad A."/>
            <person name="Singh S."/>
            <person name="Jensen M.F."/>
            <person name="Cong E.H."/>
            <person name="Eikeseth-Otteraa H."/>
            <person name="Noel B."/>
            <person name="Anthouard V."/>
            <person name="Porcel B.M."/>
            <person name="Kachouri-Lafond R."/>
            <person name="Nishino A."/>
            <person name="Ugolini M."/>
            <person name="Chourrout P."/>
            <person name="Nishida H."/>
            <person name="Aasland R."/>
            <person name="Huzurbazar S."/>
            <person name="Westhof E."/>
            <person name="Delsuc F."/>
            <person name="Lehrach H."/>
            <person name="Reinhardt R."/>
            <person name="Weissenbach J."/>
            <person name="Roy S.W."/>
            <person name="Artiguenave F."/>
            <person name="Postlethwait J.H."/>
            <person name="Manak J.R."/>
            <person name="Thompson E.M."/>
            <person name="Jaillon O."/>
            <person name="Du Pasquier L."/>
            <person name="Boudinot P."/>
            <person name="Liberles D.A."/>
            <person name="Volff J.N."/>
            <person name="Philippe H."/>
            <person name="Lenhard B."/>
            <person name="Roest Crollius H."/>
            <person name="Wincker P."/>
            <person name="Chourrout D."/>
        </authorList>
    </citation>
    <scope>NUCLEOTIDE SEQUENCE [LARGE SCALE GENOMIC DNA]</scope>
</reference>
<name>E4XKG4_OIKDI</name>
<organism evidence="2">
    <name type="scientific">Oikopleura dioica</name>
    <name type="common">Tunicate</name>
    <dbReference type="NCBI Taxonomy" id="34765"/>
    <lineage>
        <taxon>Eukaryota</taxon>
        <taxon>Metazoa</taxon>
        <taxon>Chordata</taxon>
        <taxon>Tunicata</taxon>
        <taxon>Appendicularia</taxon>
        <taxon>Copelata</taxon>
        <taxon>Oikopleuridae</taxon>
        <taxon>Oikopleura</taxon>
    </lineage>
</organism>
<dbReference type="Proteomes" id="UP000001307">
    <property type="component" value="Unassembled WGS sequence"/>
</dbReference>
<proteinExistence type="predicted"/>
<feature type="compositionally biased region" description="Low complexity" evidence="1">
    <location>
        <begin position="124"/>
        <end position="138"/>
    </location>
</feature>
<keyword evidence="3" id="KW-1185">Reference proteome</keyword>
<evidence type="ECO:0000256" key="1">
    <source>
        <dbReference type="SAM" id="MobiDB-lite"/>
    </source>
</evidence>
<gene>
    <name evidence="2" type="ORF">GSOID_T00013127001</name>
</gene>